<evidence type="ECO:0000256" key="4">
    <source>
        <dbReference type="ARBA" id="ARBA00022989"/>
    </source>
</evidence>
<dbReference type="STRING" id="1122214.Mame_03150"/>
<keyword evidence="5 6" id="KW-0472">Membrane</keyword>
<feature type="transmembrane region" description="Helical" evidence="6">
    <location>
        <begin position="126"/>
        <end position="147"/>
    </location>
</feature>
<dbReference type="eggNOG" id="COG1368">
    <property type="taxonomic scope" value="Bacteria"/>
</dbReference>
<keyword evidence="9" id="KW-1185">Reference proteome</keyword>
<gene>
    <name evidence="8" type="ORF">Mame_03150</name>
</gene>
<dbReference type="GO" id="GO:0016740">
    <property type="term" value="F:transferase activity"/>
    <property type="evidence" value="ECO:0007669"/>
    <property type="project" value="UniProtKB-KW"/>
</dbReference>
<dbReference type="PANTHER" id="PTHR47371:SF3">
    <property type="entry name" value="PHOSPHOGLYCEROL TRANSFERASE I"/>
    <property type="match status" value="1"/>
</dbReference>
<dbReference type="InterPro" id="IPR017850">
    <property type="entry name" value="Alkaline_phosphatase_core_sf"/>
</dbReference>
<dbReference type="Proteomes" id="UP000191135">
    <property type="component" value="Chromosome"/>
</dbReference>
<keyword evidence="2" id="KW-1003">Cell membrane</keyword>
<evidence type="ECO:0000256" key="2">
    <source>
        <dbReference type="ARBA" id="ARBA00022475"/>
    </source>
</evidence>
<keyword evidence="3 6" id="KW-0812">Transmembrane</keyword>
<dbReference type="Pfam" id="PF00884">
    <property type="entry name" value="Sulfatase"/>
    <property type="match status" value="1"/>
</dbReference>
<dbReference type="Gene3D" id="3.40.720.10">
    <property type="entry name" value="Alkaline Phosphatase, subunit A"/>
    <property type="match status" value="1"/>
</dbReference>
<proteinExistence type="predicted"/>
<dbReference type="PANTHER" id="PTHR47371">
    <property type="entry name" value="LIPOTEICHOIC ACID SYNTHASE"/>
    <property type="match status" value="1"/>
</dbReference>
<dbReference type="EMBL" id="CP020330">
    <property type="protein sequence ID" value="AQZ52462.1"/>
    <property type="molecule type" value="Genomic_DNA"/>
</dbReference>
<evidence type="ECO:0000256" key="6">
    <source>
        <dbReference type="SAM" id="Phobius"/>
    </source>
</evidence>
<dbReference type="SUPFAM" id="SSF53649">
    <property type="entry name" value="Alkaline phosphatase-like"/>
    <property type="match status" value="1"/>
</dbReference>
<comment type="subcellular location">
    <subcellularLocation>
        <location evidence="1">Cell membrane</location>
        <topology evidence="1">Multi-pass membrane protein</topology>
    </subcellularLocation>
</comment>
<evidence type="ECO:0000256" key="5">
    <source>
        <dbReference type="ARBA" id="ARBA00023136"/>
    </source>
</evidence>
<evidence type="ECO:0000313" key="8">
    <source>
        <dbReference type="EMBL" id="AQZ52462.1"/>
    </source>
</evidence>
<keyword evidence="4 6" id="KW-1133">Transmembrane helix</keyword>
<dbReference type="InterPro" id="IPR000917">
    <property type="entry name" value="Sulfatase_N"/>
</dbReference>
<dbReference type="GO" id="GO:0005886">
    <property type="term" value="C:plasma membrane"/>
    <property type="evidence" value="ECO:0007669"/>
    <property type="project" value="UniProtKB-SubCell"/>
</dbReference>
<feature type="transmembrane region" description="Helical" evidence="6">
    <location>
        <begin position="71"/>
        <end position="89"/>
    </location>
</feature>
<feature type="transmembrane region" description="Helical" evidence="6">
    <location>
        <begin position="159"/>
        <end position="179"/>
    </location>
</feature>
<dbReference type="KEGG" id="mmed:Mame_03150"/>
<evidence type="ECO:0000256" key="1">
    <source>
        <dbReference type="ARBA" id="ARBA00004651"/>
    </source>
</evidence>
<evidence type="ECO:0000259" key="7">
    <source>
        <dbReference type="Pfam" id="PF00884"/>
    </source>
</evidence>
<dbReference type="OrthoDB" id="1376015at2"/>
<dbReference type="RefSeq" id="WP_155122129.1">
    <property type="nucleotide sequence ID" value="NZ_AQWH01000006.1"/>
</dbReference>
<dbReference type="InterPro" id="IPR050448">
    <property type="entry name" value="OpgB/LTA_synthase_biosynth"/>
</dbReference>
<organism evidence="8 9">
    <name type="scientific">Martelella mediterranea DSM 17316</name>
    <dbReference type="NCBI Taxonomy" id="1122214"/>
    <lineage>
        <taxon>Bacteria</taxon>
        <taxon>Pseudomonadati</taxon>
        <taxon>Pseudomonadota</taxon>
        <taxon>Alphaproteobacteria</taxon>
        <taxon>Hyphomicrobiales</taxon>
        <taxon>Aurantimonadaceae</taxon>
        <taxon>Martelella</taxon>
    </lineage>
</organism>
<dbReference type="AlphaFoldDB" id="A0A1U9Z4D3"/>
<evidence type="ECO:0000256" key="3">
    <source>
        <dbReference type="ARBA" id="ARBA00022692"/>
    </source>
</evidence>
<keyword evidence="8" id="KW-0808">Transferase</keyword>
<sequence length="548" mass="60075">MTTSDRPDKGRTVSSRAGWIAFVFFVILSFAALILPDHPGAFYGAAFLRFQLEVPIMVLALLVLPRRIATVLAVLFALAIFTLLFLKIADIGVQSAFQRRFNPYLDMKMLADGWNVFSGTLGAWKAGVAIGAVLTGFIGLLALYFGAERRLIRLSKAQKRGPVIVALTLLAIGTALQFVETPVRAEMKAVAYLGNRLALVQKSVADMQRFERDLAAADEIGSRNDLFGAIRGRDVILVFIESYGRSAVEDPLYSPVTVPRLDNVEAELTEAGFSSASDWLVSPTMGGLSWLAHGTFLSGLWTDSQARYDRLMISDRQSLNNLFRQAGWRTAAVMPAITMDWPEAAYYGYDEVFASGDLGYLGKPFNWITMPDQYTLSAFDRLVRQPARAEGKPLMAEIALISSHAPWTPVPSLIDWNDVGDGTVFDSQAESGKSPQEVWSNRDDIRDHYIRTIDYSLQTVGDYIARFGDDAVFIVLGDHQPAPVVTGPEASRAVPVHVISRDAPLIEHFEADGFTPGMIPAPDAPETGMDTMRAKLIDIFGGHSGPAM</sequence>
<protein>
    <submittedName>
        <fullName evidence="8">Phosphoglycerol transferase, alkaline phosphatase superfamily</fullName>
    </submittedName>
</protein>
<accession>A0A1U9Z4D3</accession>
<name>A0A1U9Z4D3_9HYPH</name>
<feature type="transmembrane region" description="Helical" evidence="6">
    <location>
        <begin position="41"/>
        <end position="64"/>
    </location>
</feature>
<feature type="domain" description="Sulfatase N-terminal" evidence="7">
    <location>
        <begin position="234"/>
        <end position="482"/>
    </location>
</feature>
<evidence type="ECO:0000313" key="9">
    <source>
        <dbReference type="Proteomes" id="UP000191135"/>
    </source>
</evidence>
<reference evidence="8 9" key="1">
    <citation type="submission" date="2017-03" db="EMBL/GenBank/DDBJ databases">
        <title>Foreign affairs: Plasmid Transfer between Roseobacters and Rhizobia.</title>
        <authorList>
            <person name="Bartling P."/>
            <person name="Bunk B."/>
            <person name="Overmann J."/>
            <person name="Brinkmann H."/>
            <person name="Petersen J."/>
        </authorList>
    </citation>
    <scope>NUCLEOTIDE SEQUENCE [LARGE SCALE GENOMIC DNA]</scope>
    <source>
        <strain evidence="8 9">MACL11</strain>
    </source>
</reference>
<feature type="transmembrane region" description="Helical" evidence="6">
    <location>
        <begin position="16"/>
        <end position="35"/>
    </location>
</feature>